<proteinExistence type="predicted"/>
<dbReference type="STRING" id="13249.T1HI56"/>
<reference evidence="1" key="1">
    <citation type="submission" date="2015-05" db="UniProtKB">
        <authorList>
            <consortium name="EnsemblMetazoa"/>
        </authorList>
    </citation>
    <scope>IDENTIFICATION</scope>
</reference>
<sequence length="192" mass="21635">MQHFFPVNDNDNMFHNEIVRGCSSMQQLWETLLQEVEADSQAHGEIASVLGRQVSRDTLEKTFYRKLEARKLLQHRDCLDAVLSKSQHNLSKLRQDYKTAFSNHCQSPNSQVTLAAYLDAHNAYVNQLHATNAMVDLYSKETLPELLQLLISVTNKSESCIQAIRFIAPADSIVAYSSGTNVLKLLGKQVLA</sequence>
<dbReference type="eggNOG" id="ENOG502QQ9Q">
    <property type="taxonomic scope" value="Eukaryota"/>
</dbReference>
<dbReference type="InParanoid" id="T1HI56"/>
<evidence type="ECO:0000313" key="1">
    <source>
        <dbReference type="EnsemblMetazoa" id="RPRC003729-PA"/>
    </source>
</evidence>
<dbReference type="Gene3D" id="1.20.1270.60">
    <property type="entry name" value="Arfaptin homology (AH) domain/BAR domain"/>
    <property type="match status" value="1"/>
</dbReference>
<dbReference type="EMBL" id="ACPB03000911">
    <property type="status" value="NOT_ANNOTATED_CDS"/>
    <property type="molecule type" value="Genomic_DNA"/>
</dbReference>
<dbReference type="EnsemblMetazoa" id="RPRC003729-RA">
    <property type="protein sequence ID" value="RPRC003729-PA"/>
    <property type="gene ID" value="RPRC003729"/>
</dbReference>
<accession>T1HI56</accession>
<evidence type="ECO:0000313" key="2">
    <source>
        <dbReference type="Proteomes" id="UP000015103"/>
    </source>
</evidence>
<dbReference type="SUPFAM" id="SSF103657">
    <property type="entry name" value="BAR/IMD domain-like"/>
    <property type="match status" value="1"/>
</dbReference>
<dbReference type="HOGENOM" id="CLU_1416785_0_0_1"/>
<dbReference type="InterPro" id="IPR027267">
    <property type="entry name" value="AH/BAR_dom_sf"/>
</dbReference>
<dbReference type="EMBL" id="ACPB03000912">
    <property type="status" value="NOT_ANNOTATED_CDS"/>
    <property type="molecule type" value="Genomic_DNA"/>
</dbReference>
<organism evidence="1 2">
    <name type="scientific">Rhodnius prolixus</name>
    <name type="common">Triatomid bug</name>
    <dbReference type="NCBI Taxonomy" id="13249"/>
    <lineage>
        <taxon>Eukaryota</taxon>
        <taxon>Metazoa</taxon>
        <taxon>Ecdysozoa</taxon>
        <taxon>Arthropoda</taxon>
        <taxon>Hexapoda</taxon>
        <taxon>Insecta</taxon>
        <taxon>Pterygota</taxon>
        <taxon>Neoptera</taxon>
        <taxon>Paraneoptera</taxon>
        <taxon>Hemiptera</taxon>
        <taxon>Heteroptera</taxon>
        <taxon>Panheteroptera</taxon>
        <taxon>Cimicomorpha</taxon>
        <taxon>Reduviidae</taxon>
        <taxon>Triatominae</taxon>
        <taxon>Rhodnius</taxon>
    </lineage>
</organism>
<dbReference type="VEuPathDB" id="VectorBase:RPRC003729"/>
<dbReference type="Proteomes" id="UP000015103">
    <property type="component" value="Unassembled WGS sequence"/>
</dbReference>
<name>T1HI56_RHOPR</name>
<protein>
    <submittedName>
        <fullName evidence="1">Uncharacterized protein</fullName>
    </submittedName>
</protein>
<dbReference type="AlphaFoldDB" id="T1HI56"/>
<keyword evidence="2" id="KW-1185">Reference proteome</keyword>